<evidence type="ECO:0000256" key="1">
    <source>
        <dbReference type="ARBA" id="ARBA00001917"/>
    </source>
</evidence>
<proteinExistence type="inferred from homology"/>
<comment type="similarity">
    <text evidence="3">Belongs to the flavoredoxin family.</text>
</comment>
<organism evidence="5 6">
    <name type="scientific">Scrofimicrobium canadense</name>
    <dbReference type="NCBI Taxonomy" id="2652290"/>
    <lineage>
        <taxon>Bacteria</taxon>
        <taxon>Bacillati</taxon>
        <taxon>Actinomycetota</taxon>
        <taxon>Actinomycetes</taxon>
        <taxon>Actinomycetales</taxon>
        <taxon>Actinomycetaceae</taxon>
        <taxon>Scrofimicrobium</taxon>
    </lineage>
</organism>
<reference evidence="5 6" key="1">
    <citation type="submission" date="2019-08" db="EMBL/GenBank/DDBJ databases">
        <title>In-depth cultivation of the pig gut microbiome towards novel bacterial diversity and tailored functional studies.</title>
        <authorList>
            <person name="Wylensek D."/>
            <person name="Hitch T.C.A."/>
            <person name="Clavel T."/>
        </authorList>
    </citation>
    <scope>NUCLEOTIDE SEQUENCE [LARGE SCALE GENOMIC DNA]</scope>
    <source>
        <strain evidence="5 6">WB03_NA08</strain>
    </source>
</reference>
<dbReference type="GO" id="GO:0010181">
    <property type="term" value="F:FMN binding"/>
    <property type="evidence" value="ECO:0007669"/>
    <property type="project" value="InterPro"/>
</dbReference>
<dbReference type="InterPro" id="IPR002563">
    <property type="entry name" value="Flavin_Rdtase-like_dom"/>
</dbReference>
<keyword evidence="2" id="KW-0285">Flavoprotein</keyword>
<protein>
    <submittedName>
        <fullName evidence="5">Flavin reductase family protein</fullName>
    </submittedName>
</protein>
<keyword evidence="6" id="KW-1185">Reference proteome</keyword>
<dbReference type="Proteomes" id="UP000470875">
    <property type="component" value="Unassembled WGS sequence"/>
</dbReference>
<dbReference type="GO" id="GO:0016646">
    <property type="term" value="F:oxidoreductase activity, acting on the CH-NH group of donors, NAD or NADP as acceptor"/>
    <property type="evidence" value="ECO:0007669"/>
    <property type="project" value="UniProtKB-ARBA"/>
</dbReference>
<dbReference type="EMBL" id="VULO01000001">
    <property type="protein sequence ID" value="MSS83244.1"/>
    <property type="molecule type" value="Genomic_DNA"/>
</dbReference>
<dbReference type="RefSeq" id="WP_154542540.1">
    <property type="nucleotide sequence ID" value="NZ_VULO01000001.1"/>
</dbReference>
<dbReference type="PANTHER" id="PTHR43567:SF1">
    <property type="entry name" value="FLAVOREDOXIN"/>
    <property type="match status" value="1"/>
</dbReference>
<gene>
    <name evidence="5" type="ORF">FYJ24_00370</name>
</gene>
<dbReference type="AlphaFoldDB" id="A0A6N7VNF7"/>
<comment type="caution">
    <text evidence="5">The sequence shown here is derived from an EMBL/GenBank/DDBJ whole genome shotgun (WGS) entry which is preliminary data.</text>
</comment>
<evidence type="ECO:0000256" key="2">
    <source>
        <dbReference type="ARBA" id="ARBA00022630"/>
    </source>
</evidence>
<comment type="cofactor">
    <cofactor evidence="1">
        <name>FMN</name>
        <dbReference type="ChEBI" id="CHEBI:58210"/>
    </cofactor>
</comment>
<name>A0A6N7VNF7_9ACTO</name>
<evidence type="ECO:0000256" key="3">
    <source>
        <dbReference type="ARBA" id="ARBA00038054"/>
    </source>
</evidence>
<dbReference type="Pfam" id="PF01613">
    <property type="entry name" value="Flavin_Reduct"/>
    <property type="match status" value="1"/>
</dbReference>
<dbReference type="PANTHER" id="PTHR43567">
    <property type="entry name" value="FLAVOREDOXIN-RELATED-RELATED"/>
    <property type="match status" value="1"/>
</dbReference>
<evidence type="ECO:0000313" key="5">
    <source>
        <dbReference type="EMBL" id="MSS83244.1"/>
    </source>
</evidence>
<evidence type="ECO:0000259" key="4">
    <source>
        <dbReference type="Pfam" id="PF01613"/>
    </source>
</evidence>
<sequence length="197" mass="21382">MDSHITICPSTLYTGTPVVLISTLNADGTANLSPASSAWALGDMVVIGLENGGQTLSNLRARPELTINYPHGDMWESVESLGDLTGASPVPPHKEDRYRFESDKFGVSELTPQQSTSVKVPRVEECPLQLEAVVEKITDGVGDYAIVEARVTQVHAEESIVLPGTQHIDTRSWSPLLYAFKHYFSLGKHLGQRPGVA</sequence>
<feature type="domain" description="Flavin reductase like" evidence="4">
    <location>
        <begin position="15"/>
        <end position="186"/>
    </location>
</feature>
<accession>A0A6N7VNF7</accession>
<evidence type="ECO:0000313" key="6">
    <source>
        <dbReference type="Proteomes" id="UP000470875"/>
    </source>
</evidence>
<dbReference type="SUPFAM" id="SSF50475">
    <property type="entry name" value="FMN-binding split barrel"/>
    <property type="match status" value="1"/>
</dbReference>
<dbReference type="Gene3D" id="2.30.110.10">
    <property type="entry name" value="Electron Transport, Fmn-binding Protein, Chain A"/>
    <property type="match status" value="1"/>
</dbReference>
<dbReference type="InterPro" id="IPR012349">
    <property type="entry name" value="Split_barrel_FMN-bd"/>
</dbReference>
<dbReference type="InterPro" id="IPR052174">
    <property type="entry name" value="Flavoredoxin"/>
</dbReference>